<evidence type="ECO:0000313" key="3">
    <source>
        <dbReference type="EMBL" id="KAG0251289.1"/>
    </source>
</evidence>
<feature type="compositionally biased region" description="Low complexity" evidence="1">
    <location>
        <begin position="202"/>
        <end position="221"/>
    </location>
</feature>
<reference evidence="3" key="1">
    <citation type="journal article" date="2020" name="Fungal Divers.">
        <title>Resolving the Mortierellaceae phylogeny through synthesis of multi-gene phylogenetics and phylogenomics.</title>
        <authorList>
            <person name="Vandepol N."/>
            <person name="Liber J."/>
            <person name="Desiro A."/>
            <person name="Na H."/>
            <person name="Kennedy M."/>
            <person name="Barry K."/>
            <person name="Grigoriev I.V."/>
            <person name="Miller A.N."/>
            <person name="O'Donnell K."/>
            <person name="Stajich J.E."/>
            <person name="Bonito G."/>
        </authorList>
    </citation>
    <scope>NUCLEOTIDE SEQUENCE</scope>
    <source>
        <strain evidence="3">BC1065</strain>
    </source>
</reference>
<dbReference type="Proteomes" id="UP000807716">
    <property type="component" value="Unassembled WGS sequence"/>
</dbReference>
<evidence type="ECO:0000256" key="1">
    <source>
        <dbReference type="SAM" id="MobiDB-lite"/>
    </source>
</evidence>
<feature type="region of interest" description="Disordered" evidence="1">
    <location>
        <begin position="95"/>
        <end position="156"/>
    </location>
</feature>
<keyword evidence="2" id="KW-1133">Transmembrane helix</keyword>
<keyword evidence="2" id="KW-0812">Transmembrane</keyword>
<evidence type="ECO:0000313" key="4">
    <source>
        <dbReference type="Proteomes" id="UP000807716"/>
    </source>
</evidence>
<dbReference type="InterPro" id="IPR013952">
    <property type="entry name" value="DUF1776_fun"/>
</dbReference>
<feature type="region of interest" description="Disordered" evidence="1">
    <location>
        <begin position="185"/>
        <end position="232"/>
    </location>
</feature>
<proteinExistence type="predicted"/>
<feature type="region of interest" description="Disordered" evidence="1">
    <location>
        <begin position="254"/>
        <end position="293"/>
    </location>
</feature>
<keyword evidence="2" id="KW-0472">Membrane</keyword>
<dbReference type="AlphaFoldDB" id="A0A9P6PR87"/>
<gene>
    <name evidence="3" type="ORF">DFQ27_008856</name>
</gene>
<protein>
    <submittedName>
        <fullName evidence="3">Uncharacterized protein</fullName>
    </submittedName>
</protein>
<dbReference type="GO" id="GO:0016491">
    <property type="term" value="F:oxidoreductase activity"/>
    <property type="evidence" value="ECO:0007669"/>
    <property type="project" value="TreeGrafter"/>
</dbReference>
<feature type="transmembrane region" description="Helical" evidence="2">
    <location>
        <begin position="362"/>
        <end position="382"/>
    </location>
</feature>
<sequence>MLSSVTTNLLSNHLPTILKWLSHVSVWTFGTYAMAIAEYSNIEVECNADEIRLNMCPARHGKEVLEFARLDKYSLGECLAYVCLLMVLYRMGQANSTPASPNSGSQYSQPSSSSSSPSSTSTPPPPSSSSMPPLGGDVTPIGGNPVGGSSHLPHLPSVEDLRNMTHRILASSSDKLRQLRENMPKAEVPKLDSSSNVPSNGALADKSSSAPSAASLSSLSEAPPPPSLFGGKALDQRSQELLEDQAARMTTSNQAVFVFKPPSPPTTIQPTTTTGNSSSSSSSGVSNMDNSSNILSKKDQSLKEVIKIHYQLSASWIKRNASTIAIVGFVAVVGIVALRAARANHQKRRQERVVRGLGGAKREIVVITSVATLEGVTLALALEQQGFIVFVGVPDRVKADEVNAWGRHDIHPLVLDPSKPHVVDEFVNAITHFLDLRNGELLGLGLPMAAPAASGAGTGFSGTFAPSPLAASTSHWNNDHTRDHSGSFLVQEELSMSTANIHFLQPTPPPAAPSSSTSPLTDHQNSNNRIGLYPSLAHHTDVVVQRERRATTADQGAPVFRLAAIVVQPPETVVVGAIEHVDLELWRRAFDVNVMGSIVVLQKFMPLLRRTLALPSPRRSPRVLLLSSSVTGNLGLPHQSVLSASHHAIESLADSLRREVQHQGIDVVCLKPGVIESSERKELKYKQQQNKMAAGKVGLFSSFDWSNKAFTRASTTVALQHAVYDAVTMKRPPAQQAMGSGSAAYAFVAWAVPRAWVDWAIRRNPPQIVHRTVKVTNTPPNNNSQFSATQHEE</sequence>
<organism evidence="3 4">
    <name type="scientific">Actinomortierella ambigua</name>
    <dbReference type="NCBI Taxonomy" id="1343610"/>
    <lineage>
        <taxon>Eukaryota</taxon>
        <taxon>Fungi</taxon>
        <taxon>Fungi incertae sedis</taxon>
        <taxon>Mucoromycota</taxon>
        <taxon>Mortierellomycotina</taxon>
        <taxon>Mortierellomycetes</taxon>
        <taxon>Mortierellales</taxon>
        <taxon>Mortierellaceae</taxon>
        <taxon>Actinomortierella</taxon>
    </lineage>
</organism>
<dbReference type="Gene3D" id="3.40.50.720">
    <property type="entry name" value="NAD(P)-binding Rossmann-like Domain"/>
    <property type="match status" value="1"/>
</dbReference>
<feature type="compositionally biased region" description="Polar residues" evidence="1">
    <location>
        <begin position="784"/>
        <end position="793"/>
    </location>
</feature>
<feature type="region of interest" description="Disordered" evidence="1">
    <location>
        <begin position="774"/>
        <end position="793"/>
    </location>
</feature>
<dbReference type="GO" id="GO:0008202">
    <property type="term" value="P:steroid metabolic process"/>
    <property type="evidence" value="ECO:0007669"/>
    <property type="project" value="TreeGrafter"/>
</dbReference>
<dbReference type="PANTHER" id="PTHR43313">
    <property type="entry name" value="SHORT-CHAIN DEHYDROGENASE/REDUCTASE FAMILY 9C"/>
    <property type="match status" value="1"/>
</dbReference>
<feature type="compositionally biased region" description="Low complexity" evidence="1">
    <location>
        <begin position="268"/>
        <end position="293"/>
    </location>
</feature>
<dbReference type="OrthoDB" id="9876299at2759"/>
<dbReference type="PANTHER" id="PTHR43313:SF1">
    <property type="entry name" value="3BETA-HYDROXYSTEROID DEHYDROGENASE DHS-16"/>
    <property type="match status" value="1"/>
</dbReference>
<dbReference type="InterPro" id="IPR036291">
    <property type="entry name" value="NAD(P)-bd_dom_sf"/>
</dbReference>
<dbReference type="Pfam" id="PF08643">
    <property type="entry name" value="DUF1776"/>
    <property type="match status" value="1"/>
</dbReference>
<evidence type="ECO:0000256" key="2">
    <source>
        <dbReference type="SAM" id="Phobius"/>
    </source>
</evidence>
<keyword evidence="4" id="KW-1185">Reference proteome</keyword>
<comment type="caution">
    <text evidence="3">The sequence shown here is derived from an EMBL/GenBank/DDBJ whole genome shotgun (WGS) entry which is preliminary data.</text>
</comment>
<feature type="region of interest" description="Disordered" evidence="1">
    <location>
        <begin position="502"/>
        <end position="531"/>
    </location>
</feature>
<feature type="compositionally biased region" description="Polar residues" evidence="1">
    <location>
        <begin position="520"/>
        <end position="529"/>
    </location>
</feature>
<dbReference type="EMBL" id="JAAAJB010000769">
    <property type="protein sequence ID" value="KAG0251289.1"/>
    <property type="molecule type" value="Genomic_DNA"/>
</dbReference>
<feature type="compositionally biased region" description="Low complexity" evidence="1">
    <location>
        <begin position="100"/>
        <end position="121"/>
    </location>
</feature>
<name>A0A9P6PR87_9FUNG</name>
<feature type="transmembrane region" description="Helical" evidence="2">
    <location>
        <begin position="321"/>
        <end position="341"/>
    </location>
</feature>
<accession>A0A9P6PR87</accession>
<dbReference type="SUPFAM" id="SSF51735">
    <property type="entry name" value="NAD(P)-binding Rossmann-fold domains"/>
    <property type="match status" value="1"/>
</dbReference>